<dbReference type="SUPFAM" id="SSF47095">
    <property type="entry name" value="HMG-box"/>
    <property type="match status" value="1"/>
</dbReference>
<feature type="compositionally biased region" description="Basic and acidic residues" evidence="2">
    <location>
        <begin position="240"/>
        <end position="263"/>
    </location>
</feature>
<dbReference type="GO" id="GO:2000779">
    <property type="term" value="P:regulation of double-strand break repair"/>
    <property type="evidence" value="ECO:0007669"/>
    <property type="project" value="TreeGrafter"/>
</dbReference>
<feature type="region of interest" description="Disordered" evidence="2">
    <location>
        <begin position="129"/>
        <end position="176"/>
    </location>
</feature>
<feature type="compositionally biased region" description="Basic and acidic residues" evidence="2">
    <location>
        <begin position="1"/>
        <end position="12"/>
    </location>
</feature>
<dbReference type="GO" id="GO:0042393">
    <property type="term" value="F:histone binding"/>
    <property type="evidence" value="ECO:0007669"/>
    <property type="project" value="TreeGrafter"/>
</dbReference>
<dbReference type="GO" id="GO:0005634">
    <property type="term" value="C:nucleus"/>
    <property type="evidence" value="ECO:0007669"/>
    <property type="project" value="UniProtKB-UniRule"/>
</dbReference>
<sequence length="339" mass="36983">MSRPTRDRKAVDRMTPTEAPVKEAASVTIPEGSGEVLGEIVAVEKALKAASEEELKPLHSILFGRPGKDGHRRRTIKKFHGFAKDDPNNESRLEKLAQSKHTKDMCKQLALHVSGTKVEMAERINDFLLDPSSDSVTEKKAAGKKRKASDSGDKPAKKSKAAAKEGPTRPNSGYIMFSKAKRADVVKKNPDLQNKEIMSKIAELWNKASQSEKDKFTKKGQDEFEASGGPARAAAAKKKKDAEKEAAKAAKKSGKTEKPEKAAKKPAAKKAKKAKKGEEEAEKEEEEEEEEGAEAKAEADEEEGGEDAEEAGEGDEKAEENGNDEEEEKEEAAEEAEEE</sequence>
<organism evidence="4 5">
    <name type="scientific">Tribonema minus</name>
    <dbReference type="NCBI Taxonomy" id="303371"/>
    <lineage>
        <taxon>Eukaryota</taxon>
        <taxon>Sar</taxon>
        <taxon>Stramenopiles</taxon>
        <taxon>Ochrophyta</taxon>
        <taxon>PX clade</taxon>
        <taxon>Xanthophyceae</taxon>
        <taxon>Tribonematales</taxon>
        <taxon>Tribonemataceae</taxon>
        <taxon>Tribonema</taxon>
    </lineage>
</organism>
<dbReference type="Proteomes" id="UP000664859">
    <property type="component" value="Unassembled WGS sequence"/>
</dbReference>
<feature type="compositionally biased region" description="Acidic residues" evidence="2">
    <location>
        <begin position="279"/>
        <end position="292"/>
    </location>
</feature>
<dbReference type="Gene3D" id="1.10.30.10">
    <property type="entry name" value="High mobility group box domain"/>
    <property type="match status" value="1"/>
</dbReference>
<dbReference type="EMBL" id="JAFCMP010000390">
    <property type="protein sequence ID" value="KAG5180510.1"/>
    <property type="molecule type" value="Genomic_DNA"/>
</dbReference>
<dbReference type="PROSITE" id="PS50118">
    <property type="entry name" value="HMG_BOX_2"/>
    <property type="match status" value="1"/>
</dbReference>
<keyword evidence="5" id="KW-1185">Reference proteome</keyword>
<keyword evidence="1" id="KW-0539">Nucleus</keyword>
<dbReference type="GO" id="GO:0003677">
    <property type="term" value="F:DNA binding"/>
    <property type="evidence" value="ECO:0007669"/>
    <property type="project" value="UniProtKB-UniRule"/>
</dbReference>
<comment type="caution">
    <text evidence="4">The sequence shown here is derived from an EMBL/GenBank/DDBJ whole genome shotgun (WGS) entry which is preliminary data.</text>
</comment>
<proteinExistence type="predicted"/>
<feature type="compositionally biased region" description="Basic and acidic residues" evidence="2">
    <location>
        <begin position="210"/>
        <end position="222"/>
    </location>
</feature>
<dbReference type="InterPro" id="IPR036910">
    <property type="entry name" value="HMG_box_dom_sf"/>
</dbReference>
<accession>A0A835YSA1</accession>
<dbReference type="Pfam" id="PF00505">
    <property type="entry name" value="HMG_box"/>
    <property type="match status" value="1"/>
</dbReference>
<dbReference type="OrthoDB" id="1919336at2759"/>
<reference evidence="4" key="1">
    <citation type="submission" date="2021-02" db="EMBL/GenBank/DDBJ databases">
        <title>First Annotated Genome of the Yellow-green Alga Tribonema minus.</title>
        <authorList>
            <person name="Mahan K.M."/>
        </authorList>
    </citation>
    <scope>NUCLEOTIDE SEQUENCE</scope>
    <source>
        <strain evidence="4">UTEX B ZZ1240</strain>
    </source>
</reference>
<dbReference type="CDD" id="cd00084">
    <property type="entry name" value="HMG-box_SF"/>
    <property type="match status" value="1"/>
</dbReference>
<name>A0A835YSA1_9STRA</name>
<dbReference type="PANTHER" id="PTHR13468:SF1">
    <property type="entry name" value="PROTEIN DEK"/>
    <property type="match status" value="1"/>
</dbReference>
<dbReference type="InterPro" id="IPR009071">
    <property type="entry name" value="HMG_box_dom"/>
</dbReference>
<dbReference type="SMART" id="SM00398">
    <property type="entry name" value="HMG"/>
    <property type="match status" value="1"/>
</dbReference>
<feature type="DNA-binding region" description="HMG box" evidence="1">
    <location>
        <begin position="167"/>
        <end position="223"/>
    </location>
</feature>
<feature type="region of interest" description="Disordered" evidence="2">
    <location>
        <begin position="208"/>
        <end position="339"/>
    </location>
</feature>
<protein>
    <recommendedName>
        <fullName evidence="3">HMG box domain-containing protein</fullName>
    </recommendedName>
</protein>
<evidence type="ECO:0000256" key="2">
    <source>
        <dbReference type="SAM" id="MobiDB-lite"/>
    </source>
</evidence>
<feature type="compositionally biased region" description="Basic residues" evidence="2">
    <location>
        <begin position="264"/>
        <end position="275"/>
    </location>
</feature>
<feature type="domain" description="HMG box" evidence="3">
    <location>
        <begin position="167"/>
        <end position="223"/>
    </location>
</feature>
<feature type="compositionally biased region" description="Basic and acidic residues" evidence="2">
    <location>
        <begin position="148"/>
        <end position="167"/>
    </location>
</feature>
<keyword evidence="1" id="KW-0238">DNA-binding</keyword>
<gene>
    <name evidence="4" type="ORF">JKP88DRAFT_263938</name>
</gene>
<dbReference type="PANTHER" id="PTHR13468">
    <property type="entry name" value="DEK PROTEIN"/>
    <property type="match status" value="1"/>
</dbReference>
<evidence type="ECO:0000313" key="5">
    <source>
        <dbReference type="Proteomes" id="UP000664859"/>
    </source>
</evidence>
<dbReference type="InterPro" id="IPR044198">
    <property type="entry name" value="DEK"/>
</dbReference>
<feature type="region of interest" description="Disordered" evidence="2">
    <location>
        <begin position="1"/>
        <end position="27"/>
    </location>
</feature>
<feature type="compositionally biased region" description="Acidic residues" evidence="2">
    <location>
        <begin position="299"/>
        <end position="339"/>
    </location>
</feature>
<evidence type="ECO:0000259" key="3">
    <source>
        <dbReference type="PROSITE" id="PS50118"/>
    </source>
</evidence>
<evidence type="ECO:0000313" key="4">
    <source>
        <dbReference type="EMBL" id="KAG5180510.1"/>
    </source>
</evidence>
<evidence type="ECO:0000256" key="1">
    <source>
        <dbReference type="PROSITE-ProRule" id="PRU00267"/>
    </source>
</evidence>
<dbReference type="GO" id="GO:0006325">
    <property type="term" value="P:chromatin organization"/>
    <property type="evidence" value="ECO:0007669"/>
    <property type="project" value="InterPro"/>
</dbReference>
<dbReference type="AlphaFoldDB" id="A0A835YSA1"/>